<feature type="region of interest" description="Disordered" evidence="2">
    <location>
        <begin position="281"/>
        <end position="305"/>
    </location>
</feature>
<dbReference type="SUPFAM" id="SSF140741">
    <property type="entry name" value="RUN domain-like"/>
    <property type="match status" value="1"/>
</dbReference>
<dbReference type="Pfam" id="PF26030">
    <property type="entry name" value="RUNDC1"/>
    <property type="match status" value="1"/>
</dbReference>
<keyword evidence="1" id="KW-0175">Coiled coil</keyword>
<comment type="caution">
    <text evidence="4">The sequence shown here is derived from an EMBL/GenBank/DDBJ whole genome shotgun (WGS) entry which is preliminary data.</text>
</comment>
<proteinExistence type="predicted"/>
<dbReference type="OrthoDB" id="10068328at2759"/>
<protein>
    <submittedName>
        <fullName evidence="4">RUN domain-containing protein 1</fullName>
    </submittedName>
</protein>
<dbReference type="CDD" id="cd17683">
    <property type="entry name" value="RUN_RUNDC1"/>
    <property type="match status" value="1"/>
</dbReference>
<dbReference type="AlphaFoldDB" id="A0A8X7C050"/>
<evidence type="ECO:0000313" key="4">
    <source>
        <dbReference type="EMBL" id="GFY49368.1"/>
    </source>
</evidence>
<sequence length="581" mass="66431">MFHGKLREEKKKSFSIMEASGESLNLECNDCKSYIVLDNADGDLQQLNDLTLGYPLCSDCEEEEVLCESERLKHLEDEQEQLNASLIALTSHFAQVQFRLKQIGEASPEEKENLLKELEEFAFRGIPDIREYENGLDLTQIINEQKQEQKLEQQRTRQKELMKKLKEQLEDLEHYAYETGEAGMPQSMLLERQSVIIEQIKGKLLLNLDELDKLSPDELRSHVDAAIRELVNPAKMKEQLVSQLKTQITDLERFIEFLQGEATTNGKPRCTCDCPVHRKSLHANSDSDSHSDNGRNSMKSQNSDRSVSHIIRRVLTLLQMFTITQFGCGRHRFQKNTLKKSNKVNHWGDLRANLEVAVNEVLKHASEQEPPFEDSDYTSDTEDVPVVQCNEKLTTAVRKDLASAIRDLMQHGLMPIGQSSSLVPFGCFAVQSTAPKMMHAWDLILKYYELKNGYQYNASPARKLCQSFNLEIVGGVVTTPKQSLLSAIDNIISTHTPLKRSPDSHFKAFICAALNEKHLVQWLKLIYKTRILLERFYQPWSYAAKTGFEDALKSLEKFGNFDFDLPVDLAVRQLQSIKDAF</sequence>
<feature type="coiled-coil region" evidence="1">
    <location>
        <begin position="141"/>
        <end position="175"/>
    </location>
</feature>
<organism evidence="4 5">
    <name type="scientific">Trichonephila inaurata madagascariensis</name>
    <dbReference type="NCBI Taxonomy" id="2747483"/>
    <lineage>
        <taxon>Eukaryota</taxon>
        <taxon>Metazoa</taxon>
        <taxon>Ecdysozoa</taxon>
        <taxon>Arthropoda</taxon>
        <taxon>Chelicerata</taxon>
        <taxon>Arachnida</taxon>
        <taxon>Araneae</taxon>
        <taxon>Araneomorphae</taxon>
        <taxon>Entelegynae</taxon>
        <taxon>Araneoidea</taxon>
        <taxon>Nephilidae</taxon>
        <taxon>Trichonephila</taxon>
        <taxon>Trichonephila inaurata</taxon>
    </lineage>
</organism>
<dbReference type="InterPro" id="IPR047343">
    <property type="entry name" value="RUSC1_2"/>
</dbReference>
<accession>A0A8X7C050</accession>
<evidence type="ECO:0000256" key="1">
    <source>
        <dbReference type="SAM" id="Coils"/>
    </source>
</evidence>
<evidence type="ECO:0000259" key="3">
    <source>
        <dbReference type="PROSITE" id="PS50826"/>
    </source>
</evidence>
<keyword evidence="5" id="KW-1185">Reference proteome</keyword>
<feature type="domain" description="RUN" evidence="3">
    <location>
        <begin position="392"/>
        <end position="570"/>
    </location>
</feature>
<dbReference type="PANTHER" id="PTHR15591">
    <property type="entry name" value="RUN AND SH3 DOMAIN CONTAINING"/>
    <property type="match status" value="1"/>
</dbReference>
<dbReference type="Gene3D" id="1.20.58.900">
    <property type="match status" value="1"/>
</dbReference>
<dbReference type="SMART" id="SM00593">
    <property type="entry name" value="RUN"/>
    <property type="match status" value="1"/>
</dbReference>
<dbReference type="InterPro" id="IPR004012">
    <property type="entry name" value="Run_dom"/>
</dbReference>
<dbReference type="Pfam" id="PF02759">
    <property type="entry name" value="RUN"/>
    <property type="match status" value="1"/>
</dbReference>
<dbReference type="Proteomes" id="UP000886998">
    <property type="component" value="Unassembled WGS sequence"/>
</dbReference>
<dbReference type="InterPro" id="IPR058732">
    <property type="entry name" value="RUNDC1_M"/>
</dbReference>
<name>A0A8X7C050_9ARAC</name>
<dbReference type="PROSITE" id="PS50826">
    <property type="entry name" value="RUN"/>
    <property type="match status" value="1"/>
</dbReference>
<dbReference type="EMBL" id="BMAV01006986">
    <property type="protein sequence ID" value="GFY49368.1"/>
    <property type="molecule type" value="Genomic_DNA"/>
</dbReference>
<evidence type="ECO:0000313" key="5">
    <source>
        <dbReference type="Proteomes" id="UP000886998"/>
    </source>
</evidence>
<dbReference type="InterPro" id="IPR037213">
    <property type="entry name" value="Run_dom_sf"/>
</dbReference>
<gene>
    <name evidence="4" type="primary">Rundc1</name>
    <name evidence="4" type="ORF">TNIN_442311</name>
</gene>
<evidence type="ECO:0000256" key="2">
    <source>
        <dbReference type="SAM" id="MobiDB-lite"/>
    </source>
</evidence>
<reference evidence="4" key="1">
    <citation type="submission" date="2020-08" db="EMBL/GenBank/DDBJ databases">
        <title>Multicomponent nature underlies the extraordinary mechanical properties of spider dragline silk.</title>
        <authorList>
            <person name="Kono N."/>
            <person name="Nakamura H."/>
            <person name="Mori M."/>
            <person name="Yoshida Y."/>
            <person name="Ohtoshi R."/>
            <person name="Malay A.D."/>
            <person name="Moran D.A.P."/>
            <person name="Tomita M."/>
            <person name="Numata K."/>
            <person name="Arakawa K."/>
        </authorList>
    </citation>
    <scope>NUCLEOTIDE SEQUENCE</scope>
</reference>
<dbReference type="PANTHER" id="PTHR15591:SF19">
    <property type="entry name" value="RUN DOMAIN-CONTAINING PROTEIN 1 ISOFORM X1"/>
    <property type="match status" value="1"/>
</dbReference>